<organism evidence="1 2">
    <name type="scientific">Streptomyces polyasparticus</name>
    <dbReference type="NCBI Taxonomy" id="2767826"/>
    <lineage>
        <taxon>Bacteria</taxon>
        <taxon>Bacillati</taxon>
        <taxon>Actinomycetota</taxon>
        <taxon>Actinomycetes</taxon>
        <taxon>Kitasatosporales</taxon>
        <taxon>Streptomycetaceae</taxon>
        <taxon>Streptomyces</taxon>
    </lineage>
</organism>
<comment type="caution">
    <text evidence="1">The sequence shown here is derived from an EMBL/GenBank/DDBJ whole genome shotgun (WGS) entry which is preliminary data.</text>
</comment>
<gene>
    <name evidence="1" type="ORF">H9Y04_18000</name>
</gene>
<dbReference type="EMBL" id="JACTVJ010000007">
    <property type="protein sequence ID" value="MBC9714456.1"/>
    <property type="molecule type" value="Genomic_DNA"/>
</dbReference>
<proteinExistence type="predicted"/>
<sequence>MPTAEPCPKIVTLLCDADFKKRMDTGTWSHRDGRPFSREEQDVVFTTTLVELEEVEEQLIRYRAYVQTKADAPDALNSFLAPFWDQLREKTLGNAVTLMTKDEVAEFNRLLAAVDEPIRPFTPYAF</sequence>
<dbReference type="Proteomes" id="UP000642284">
    <property type="component" value="Unassembled WGS sequence"/>
</dbReference>
<evidence type="ECO:0000313" key="2">
    <source>
        <dbReference type="Proteomes" id="UP000642284"/>
    </source>
</evidence>
<protein>
    <submittedName>
        <fullName evidence="1">Uncharacterized protein</fullName>
    </submittedName>
</protein>
<keyword evidence="2" id="KW-1185">Reference proteome</keyword>
<accession>A0ABR7SG35</accession>
<name>A0ABR7SG35_9ACTN</name>
<evidence type="ECO:0000313" key="1">
    <source>
        <dbReference type="EMBL" id="MBC9714456.1"/>
    </source>
</evidence>
<reference evidence="1 2" key="1">
    <citation type="submission" date="2020-08" db="EMBL/GenBank/DDBJ databases">
        <title>Genemic of Streptomyces polyaspartic.</title>
        <authorList>
            <person name="Liu W."/>
        </authorList>
    </citation>
    <scope>NUCLEOTIDE SEQUENCE [LARGE SCALE GENOMIC DNA]</scope>
    <source>
        <strain evidence="1 2">TRM66268-LWL</strain>
    </source>
</reference>